<organism evidence="1 2">
    <name type="scientific">Vaccinium darrowii</name>
    <dbReference type="NCBI Taxonomy" id="229202"/>
    <lineage>
        <taxon>Eukaryota</taxon>
        <taxon>Viridiplantae</taxon>
        <taxon>Streptophyta</taxon>
        <taxon>Embryophyta</taxon>
        <taxon>Tracheophyta</taxon>
        <taxon>Spermatophyta</taxon>
        <taxon>Magnoliopsida</taxon>
        <taxon>eudicotyledons</taxon>
        <taxon>Gunneridae</taxon>
        <taxon>Pentapetalae</taxon>
        <taxon>asterids</taxon>
        <taxon>Ericales</taxon>
        <taxon>Ericaceae</taxon>
        <taxon>Vaccinioideae</taxon>
        <taxon>Vaccinieae</taxon>
        <taxon>Vaccinium</taxon>
    </lineage>
</organism>
<dbReference type="Proteomes" id="UP000828048">
    <property type="component" value="Chromosome 4"/>
</dbReference>
<evidence type="ECO:0000313" key="2">
    <source>
        <dbReference type="Proteomes" id="UP000828048"/>
    </source>
</evidence>
<keyword evidence="2" id="KW-1185">Reference proteome</keyword>
<proteinExistence type="predicted"/>
<sequence>MKLIHSHLCFLLIFCSSVPSFVESFNEELLGEDIDRSKFPDNFFFGAATSSYQIEGAYLQDGKSISNWDVFTHTQAIKTNGANGDVANNYYNYYLEDIETMNSLGVNAYRFSISWARVLPKGRFGEVNPRGVIFYNKILDNLLLKGIEPFVTINHFEFPQELEERYGSWLSPLMQEDFIHFAETCFENFGDRVKYWITINEPNLYIASAYKEGMFPPSRCSEPYGNCSTGDSNKEPLLSMHNMLLAHAKAAKLYREHFQPKQGGYIGIVGSAFMYEPLTDNDDLDREAASRALAFDLAWVFDPLVFGEYPPEMRHYYENELPRFSAEESNYVKGSIDFIGINHYTTYYAKDCIHSGCNFQGGGHMVGFSYITGERNGVPIGDLEGMEGMYVVPRGMEKIIDYLKKRYHNKPMFVLENGYAHQITQDMQVQDSLVDVERVEYHKAYLAFLARAIRNGADVRGYFIWTLMDNFEWLQGYNVGFGLYYVDRKTLKRIPKLSAKWYTNFLTNSSLDDEHVMSRGSSFRSRKVRLSGLNPKQADM</sequence>
<accession>A0ACB7Z6E8</accession>
<evidence type="ECO:0000313" key="1">
    <source>
        <dbReference type="EMBL" id="KAH7860913.1"/>
    </source>
</evidence>
<name>A0ACB7Z6E8_9ERIC</name>
<reference evidence="1 2" key="1">
    <citation type="journal article" date="2021" name="Hortic Res">
        <title>High-quality reference genome and annotation aids understanding of berry development for evergreen blueberry (Vaccinium darrowii).</title>
        <authorList>
            <person name="Yu J."/>
            <person name="Hulse-Kemp A.M."/>
            <person name="Babiker E."/>
            <person name="Staton M."/>
        </authorList>
    </citation>
    <scope>NUCLEOTIDE SEQUENCE [LARGE SCALE GENOMIC DNA]</scope>
    <source>
        <strain evidence="2">cv. NJ 8807/NJ 8810</strain>
        <tissue evidence="1">Young leaf</tissue>
    </source>
</reference>
<dbReference type="EMBL" id="CM037154">
    <property type="protein sequence ID" value="KAH7860913.1"/>
    <property type="molecule type" value="Genomic_DNA"/>
</dbReference>
<gene>
    <name evidence="1" type="ORF">Vadar_019464</name>
</gene>
<comment type="caution">
    <text evidence="1">The sequence shown here is derived from an EMBL/GenBank/DDBJ whole genome shotgun (WGS) entry which is preliminary data.</text>
</comment>
<protein>
    <submittedName>
        <fullName evidence="1">Uncharacterized protein</fullName>
    </submittedName>
</protein>